<gene>
    <name evidence="2" type="ORF">R3P38DRAFT_2797329</name>
</gene>
<feature type="region of interest" description="Disordered" evidence="1">
    <location>
        <begin position="91"/>
        <end position="116"/>
    </location>
</feature>
<evidence type="ECO:0000313" key="2">
    <source>
        <dbReference type="EMBL" id="KAK7000636.1"/>
    </source>
</evidence>
<keyword evidence="3" id="KW-1185">Reference proteome</keyword>
<comment type="caution">
    <text evidence="2">The sequence shown here is derived from an EMBL/GenBank/DDBJ whole genome shotgun (WGS) entry which is preliminary data.</text>
</comment>
<evidence type="ECO:0000313" key="3">
    <source>
        <dbReference type="Proteomes" id="UP001362999"/>
    </source>
</evidence>
<dbReference type="Proteomes" id="UP001362999">
    <property type="component" value="Unassembled WGS sequence"/>
</dbReference>
<name>A0AAW0A3R5_9AGAR</name>
<dbReference type="AlphaFoldDB" id="A0AAW0A3R5"/>
<proteinExistence type="predicted"/>
<accession>A0AAW0A3R5</accession>
<organism evidence="2 3">
    <name type="scientific">Favolaschia claudopus</name>
    <dbReference type="NCBI Taxonomy" id="2862362"/>
    <lineage>
        <taxon>Eukaryota</taxon>
        <taxon>Fungi</taxon>
        <taxon>Dikarya</taxon>
        <taxon>Basidiomycota</taxon>
        <taxon>Agaricomycotina</taxon>
        <taxon>Agaricomycetes</taxon>
        <taxon>Agaricomycetidae</taxon>
        <taxon>Agaricales</taxon>
        <taxon>Marasmiineae</taxon>
        <taxon>Mycenaceae</taxon>
        <taxon>Favolaschia</taxon>
    </lineage>
</organism>
<reference evidence="2 3" key="1">
    <citation type="journal article" date="2024" name="J Genomics">
        <title>Draft genome sequencing and assembly of Favolaschia claudopus CIRM-BRFM 2984 isolated from oak limbs.</title>
        <authorList>
            <person name="Navarro D."/>
            <person name="Drula E."/>
            <person name="Chaduli D."/>
            <person name="Cazenave R."/>
            <person name="Ahrendt S."/>
            <person name="Wang J."/>
            <person name="Lipzen A."/>
            <person name="Daum C."/>
            <person name="Barry K."/>
            <person name="Grigoriev I.V."/>
            <person name="Favel A."/>
            <person name="Rosso M.N."/>
            <person name="Martin F."/>
        </authorList>
    </citation>
    <scope>NUCLEOTIDE SEQUENCE [LARGE SCALE GENOMIC DNA]</scope>
    <source>
        <strain evidence="2 3">CIRM-BRFM 2984</strain>
    </source>
</reference>
<dbReference type="EMBL" id="JAWWNJ010000088">
    <property type="protein sequence ID" value="KAK7000636.1"/>
    <property type="molecule type" value="Genomic_DNA"/>
</dbReference>
<evidence type="ECO:0000256" key="1">
    <source>
        <dbReference type="SAM" id="MobiDB-lite"/>
    </source>
</evidence>
<feature type="compositionally biased region" description="Acidic residues" evidence="1">
    <location>
        <begin position="91"/>
        <end position="101"/>
    </location>
</feature>
<sequence length="565" mass="63228">MKIRAKSVLKASVCTVTECGWISRVPRYSTFGVMATRAEVRPSLCQRIKLAIPSALCMDTQPAAAVLDETKKACKDEAILASVKMSSVALADDEDQSDEDMPALVPDDGPENPASAVEGGQYRYLRTANMATIGPLVNLGGFSYRTAVSRRQPDAAARSRCRKSPLYVLQADWYRGERLACVGGPSPILQYFPLSDTPTSRSANHVQAKLTIRRAQSIGAGNVPQTEIRSRPGAPLLQYFPLSDYTDITICKSCTGETYHPKGPKYRRGATCSRPRSGLGVSFARSTSKRWEDTSLPSGNLREYSSEDQENLPDLRMDGFPLLFLEETDGIAVGLGDRCDLMVMEFASVETLLRFNLLPWKGFWPGGAQQEIGQGGMKREGFVGSRGPPSTRAVSLEPGKRHIRYTSRFRRSKKNLPPSDGWFSHWGRKKRTESPLDVSLEQRYTSPYSPETPPMLENHYFSSPYPVREAQLEPIETEPAVLKLSEITDRHRREHIDAMCRRRRRERIDEKARQFRMDLARRPKDYASLPLRKRPIRIVKRRSAGRVNAPKFGGVEVDEAGNIQG</sequence>
<protein>
    <submittedName>
        <fullName evidence="2">Uncharacterized protein</fullName>
    </submittedName>
</protein>